<reference evidence="1" key="1">
    <citation type="submission" date="2013-05" db="EMBL/GenBank/DDBJ databases">
        <authorList>
            <person name="Yim A.K.Y."/>
            <person name="Chan T.F."/>
            <person name="Ji K.M."/>
            <person name="Liu X.Y."/>
            <person name="Zhou J.W."/>
            <person name="Li R.Q."/>
            <person name="Yang K.Y."/>
            <person name="Li J."/>
            <person name="Li M."/>
            <person name="Law P.T.W."/>
            <person name="Wu Y.L."/>
            <person name="Cai Z.L."/>
            <person name="Qin H."/>
            <person name="Bao Y."/>
            <person name="Leung R.K.K."/>
            <person name="Ng P.K.S."/>
            <person name="Zou J."/>
            <person name="Zhong X.J."/>
            <person name="Ran P.X."/>
            <person name="Zhong N.S."/>
            <person name="Liu Z.G."/>
            <person name="Tsui S.K.W."/>
        </authorList>
    </citation>
    <scope>NUCLEOTIDE SEQUENCE</scope>
    <source>
        <strain evidence="1">Derf</strain>
        <tissue evidence="1">Whole organism</tissue>
    </source>
</reference>
<dbReference type="AlphaFoldDB" id="A0A922HMD2"/>
<keyword evidence="2" id="KW-1185">Reference proteome</keyword>
<sequence length="60" mass="6902">MVDISVNDGVRNRLMAGYKTKPNNNMNIKKKIGIEIAQYLDGKYVMPVISIRYRGMKAQR</sequence>
<reference evidence="1" key="2">
    <citation type="journal article" date="2022" name="Res Sq">
        <title>Comparative Genomics Reveals Insights into the Divergent Evolution of Astigmatic Mites and Household Pest Adaptations.</title>
        <authorList>
            <person name="Xiong Q."/>
            <person name="Wan A.T.-Y."/>
            <person name="Liu X.-Y."/>
            <person name="Fung C.S.-H."/>
            <person name="Xiao X."/>
            <person name="Malainual N."/>
            <person name="Hou J."/>
            <person name="Wang L."/>
            <person name="Wang M."/>
            <person name="Yang K."/>
            <person name="Cui Y."/>
            <person name="Leung E."/>
            <person name="Nong W."/>
            <person name="Shin S.-K."/>
            <person name="Au S."/>
            <person name="Jeong K.Y."/>
            <person name="Chew F.T."/>
            <person name="Hui J."/>
            <person name="Leung T.F."/>
            <person name="Tungtrongchitr A."/>
            <person name="Zhong N."/>
            <person name="Liu Z."/>
            <person name="Tsui S."/>
        </authorList>
    </citation>
    <scope>NUCLEOTIDE SEQUENCE</scope>
    <source>
        <strain evidence="1">Derf</strain>
        <tissue evidence="1">Whole organism</tissue>
    </source>
</reference>
<accession>A0A922HMD2</accession>
<evidence type="ECO:0000313" key="1">
    <source>
        <dbReference type="EMBL" id="KAH9493725.1"/>
    </source>
</evidence>
<proteinExistence type="predicted"/>
<evidence type="ECO:0000313" key="2">
    <source>
        <dbReference type="Proteomes" id="UP000790347"/>
    </source>
</evidence>
<dbReference type="Proteomes" id="UP000790347">
    <property type="component" value="Unassembled WGS sequence"/>
</dbReference>
<comment type="caution">
    <text evidence="1">The sequence shown here is derived from an EMBL/GenBank/DDBJ whole genome shotgun (WGS) entry which is preliminary data.</text>
</comment>
<gene>
    <name evidence="1" type="ORF">DERF_014461</name>
</gene>
<name>A0A922HMD2_DERFA</name>
<dbReference type="EMBL" id="ASGP02000008">
    <property type="protein sequence ID" value="KAH9493725.1"/>
    <property type="molecule type" value="Genomic_DNA"/>
</dbReference>
<protein>
    <submittedName>
        <fullName evidence="1">Uncharacterized protein</fullName>
    </submittedName>
</protein>
<organism evidence="1 2">
    <name type="scientific">Dermatophagoides farinae</name>
    <name type="common">American house dust mite</name>
    <dbReference type="NCBI Taxonomy" id="6954"/>
    <lineage>
        <taxon>Eukaryota</taxon>
        <taxon>Metazoa</taxon>
        <taxon>Ecdysozoa</taxon>
        <taxon>Arthropoda</taxon>
        <taxon>Chelicerata</taxon>
        <taxon>Arachnida</taxon>
        <taxon>Acari</taxon>
        <taxon>Acariformes</taxon>
        <taxon>Sarcoptiformes</taxon>
        <taxon>Astigmata</taxon>
        <taxon>Psoroptidia</taxon>
        <taxon>Analgoidea</taxon>
        <taxon>Pyroglyphidae</taxon>
        <taxon>Dermatophagoidinae</taxon>
        <taxon>Dermatophagoides</taxon>
    </lineage>
</organism>